<protein>
    <submittedName>
        <fullName evidence="1">Uncharacterized protein</fullName>
    </submittedName>
</protein>
<comment type="caution">
    <text evidence="1">The sequence shown here is derived from an EMBL/GenBank/DDBJ whole genome shotgun (WGS) entry which is preliminary data.</text>
</comment>
<dbReference type="AlphaFoldDB" id="A0A4U0F4I1"/>
<organism evidence="1 2">
    <name type="scientific">Pontimicrobium aquaticum</name>
    <dbReference type="NCBI Taxonomy" id="2565367"/>
    <lineage>
        <taxon>Bacteria</taxon>
        <taxon>Pseudomonadati</taxon>
        <taxon>Bacteroidota</taxon>
        <taxon>Flavobacteriia</taxon>
        <taxon>Flavobacteriales</taxon>
        <taxon>Flavobacteriaceae</taxon>
        <taxon>Pontimicrobium</taxon>
    </lineage>
</organism>
<accession>A0A4U0F4I1</accession>
<name>A0A4U0F4I1_9FLAO</name>
<proteinExistence type="predicted"/>
<keyword evidence="2" id="KW-1185">Reference proteome</keyword>
<evidence type="ECO:0000313" key="1">
    <source>
        <dbReference type="EMBL" id="TJY37692.1"/>
    </source>
</evidence>
<dbReference type="OrthoDB" id="790322at2"/>
<evidence type="ECO:0000313" key="2">
    <source>
        <dbReference type="Proteomes" id="UP000307657"/>
    </source>
</evidence>
<dbReference type="RefSeq" id="WP_136839780.1">
    <property type="nucleotide sequence ID" value="NZ_SUPL01000001.1"/>
</dbReference>
<dbReference type="EMBL" id="SUPL01000001">
    <property type="protein sequence ID" value="TJY37692.1"/>
    <property type="molecule type" value="Genomic_DNA"/>
</dbReference>
<dbReference type="Proteomes" id="UP000307657">
    <property type="component" value="Unassembled WGS sequence"/>
</dbReference>
<reference evidence="1 2" key="1">
    <citation type="submission" date="2019-04" db="EMBL/GenBank/DDBJ databases">
        <title>Lacinutrix sp. nov., isolated from marine water.</title>
        <authorList>
            <person name="Kim W."/>
        </authorList>
    </citation>
    <scope>NUCLEOTIDE SEQUENCE [LARGE SCALE GENOMIC DNA]</scope>
    <source>
        <strain evidence="1 2">CAU 1491</strain>
    </source>
</reference>
<gene>
    <name evidence="1" type="ORF">E5167_00105</name>
</gene>
<sequence>MTTKSRKIGFYYLTLISGNTTIDNALNETLNYIDNLSKVDRNRTIKSPKFGFLDNINSNSQRTKHKIVFKSASHSFRPPLVHRDTIAERESPKSMEEGETQKTHLVTKAINGDVIVLLEKHQAGLNMNQIKNYLNYFAMTLDVETQIRFDFETIAKDNFLEEVENLSRVVSADVYVDKQLLGSEVLDYSERTSTVKHEVVVSVKAKNRNTISDFARDVYAKLNSGQNSIQRLRVVGRNNENNVVKINTDFIERQEYVRPIVNQVTGEIRSSDLFNEMESALQNFN</sequence>